<name>M6R8N0_LEPIR</name>
<protein>
    <submittedName>
        <fullName evidence="1">Uncharacterized protein</fullName>
    </submittedName>
</protein>
<evidence type="ECO:0000313" key="1">
    <source>
        <dbReference type="EMBL" id="EMO03955.1"/>
    </source>
</evidence>
<dbReference type="AlphaFoldDB" id="M6R8N0"/>
<feature type="non-terminal residue" evidence="1">
    <location>
        <position position="50"/>
    </location>
</feature>
<evidence type="ECO:0000313" key="2">
    <source>
        <dbReference type="Proteomes" id="UP000012092"/>
    </source>
</evidence>
<gene>
    <name evidence="1" type="ORF">LEP1GSC116_3594</name>
</gene>
<dbReference type="Proteomes" id="UP000012092">
    <property type="component" value="Unassembled WGS sequence"/>
</dbReference>
<organism evidence="1 2">
    <name type="scientific">Leptospira interrogans serovar Icterohaemorrhagiae str. Verdun HP</name>
    <dbReference type="NCBI Taxonomy" id="1049910"/>
    <lineage>
        <taxon>Bacteria</taxon>
        <taxon>Pseudomonadati</taxon>
        <taxon>Spirochaetota</taxon>
        <taxon>Spirochaetia</taxon>
        <taxon>Leptospirales</taxon>
        <taxon>Leptospiraceae</taxon>
        <taxon>Leptospira</taxon>
    </lineage>
</organism>
<accession>M6R8N0</accession>
<proteinExistence type="predicted"/>
<dbReference type="EMBL" id="AHNZ02000740">
    <property type="protein sequence ID" value="EMO03955.1"/>
    <property type="molecule type" value="Genomic_DNA"/>
</dbReference>
<sequence length="50" mass="5861">MDLPKLKKTIKLFIISKQNEKIFEIPTTTHLGQFHEGLAIAYIEEKRGKY</sequence>
<comment type="caution">
    <text evidence="1">The sequence shown here is derived from an EMBL/GenBank/DDBJ whole genome shotgun (WGS) entry which is preliminary data.</text>
</comment>
<reference evidence="1 2" key="1">
    <citation type="submission" date="2013-01" db="EMBL/GenBank/DDBJ databases">
        <authorList>
            <person name="Harkins D.M."/>
            <person name="Durkin A.S."/>
            <person name="Brinkac L.M."/>
            <person name="Haft D.H."/>
            <person name="Selengut J.D."/>
            <person name="Sanka R."/>
            <person name="DePew J."/>
            <person name="Purushe J."/>
            <person name="Picardeau M."/>
            <person name="Werts C."/>
            <person name="Goarant C."/>
            <person name="Vinetz J.M."/>
            <person name="Sutton G.G."/>
            <person name="Nierman W.C."/>
            <person name="Fouts D.E."/>
        </authorList>
    </citation>
    <scope>NUCLEOTIDE SEQUENCE [LARGE SCALE GENOMIC DNA]</scope>
    <source>
        <strain evidence="1 2">Verdun HP</strain>
    </source>
</reference>